<reference evidence="1" key="1">
    <citation type="submission" date="2021-06" db="EMBL/GenBank/DDBJ databases">
        <authorList>
            <person name="Kallberg Y."/>
            <person name="Tangrot J."/>
            <person name="Rosling A."/>
        </authorList>
    </citation>
    <scope>NUCLEOTIDE SEQUENCE</scope>
    <source>
        <strain evidence="1">28 12/20/2015</strain>
    </source>
</reference>
<evidence type="ECO:0000313" key="1">
    <source>
        <dbReference type="EMBL" id="CAG8680818.1"/>
    </source>
</evidence>
<name>A0ACA9NXQ8_9GLOM</name>
<accession>A0ACA9NXQ8</accession>
<organism evidence="1 2">
    <name type="scientific">Cetraspora pellucida</name>
    <dbReference type="NCBI Taxonomy" id="1433469"/>
    <lineage>
        <taxon>Eukaryota</taxon>
        <taxon>Fungi</taxon>
        <taxon>Fungi incertae sedis</taxon>
        <taxon>Mucoromycota</taxon>
        <taxon>Glomeromycotina</taxon>
        <taxon>Glomeromycetes</taxon>
        <taxon>Diversisporales</taxon>
        <taxon>Gigasporaceae</taxon>
        <taxon>Cetraspora</taxon>
    </lineage>
</organism>
<protein>
    <submittedName>
        <fullName evidence="1">8988_t:CDS:1</fullName>
    </submittedName>
</protein>
<comment type="caution">
    <text evidence="1">The sequence shown here is derived from an EMBL/GenBank/DDBJ whole genome shotgun (WGS) entry which is preliminary data.</text>
</comment>
<evidence type="ECO:0000313" key="2">
    <source>
        <dbReference type="Proteomes" id="UP000789366"/>
    </source>
</evidence>
<gene>
    <name evidence="1" type="ORF">SPELUC_LOCUS10146</name>
</gene>
<dbReference type="Proteomes" id="UP000789366">
    <property type="component" value="Unassembled WGS sequence"/>
</dbReference>
<keyword evidence="2" id="KW-1185">Reference proteome</keyword>
<sequence>YNLNESNNKNLPNITNPHLMHMKGAPKKCLKSILENYASKHHNQKTDEPMQRINKYTEDLSDNR</sequence>
<dbReference type="EMBL" id="CAJVPW010018262">
    <property type="protein sequence ID" value="CAG8680818.1"/>
    <property type="molecule type" value="Genomic_DNA"/>
</dbReference>
<feature type="non-terminal residue" evidence="1">
    <location>
        <position position="1"/>
    </location>
</feature>
<proteinExistence type="predicted"/>